<dbReference type="Gene3D" id="3.90.550.10">
    <property type="entry name" value="Spore Coat Polysaccharide Biosynthesis Protein SpsA, Chain A"/>
    <property type="match status" value="1"/>
</dbReference>
<dbReference type="AlphaFoldDB" id="A0A0G0K3F3"/>
<dbReference type="PANTHER" id="PTHR48090">
    <property type="entry name" value="UNDECAPRENYL-PHOSPHATE 4-DEOXY-4-FORMAMIDO-L-ARABINOSE TRANSFERASE-RELATED"/>
    <property type="match status" value="1"/>
</dbReference>
<keyword evidence="3 9" id="KW-0808">Transferase</keyword>
<evidence type="ECO:0000256" key="3">
    <source>
        <dbReference type="ARBA" id="ARBA00022679"/>
    </source>
</evidence>
<dbReference type="CDD" id="cd04179">
    <property type="entry name" value="DPM_DPG-synthase_like"/>
    <property type="match status" value="1"/>
</dbReference>
<evidence type="ECO:0000256" key="6">
    <source>
        <dbReference type="ARBA" id="ARBA00022989"/>
    </source>
</evidence>
<dbReference type="InterPro" id="IPR029044">
    <property type="entry name" value="Nucleotide-diphossugar_trans"/>
</dbReference>
<evidence type="ECO:0000256" key="7">
    <source>
        <dbReference type="ARBA" id="ARBA00023136"/>
    </source>
</evidence>
<keyword evidence="6" id="KW-1133">Transmembrane helix</keyword>
<sequence length="236" mass="27093">MSKLIDFLSVFFPAYNEEANLESTVKKAQKVLEKIADRWEIIIVNDGSKDKTPIIAKNLSDQDTRIKVISHDPNRGYGAAFKSGLYAARYPWITFTDSDGQFDFREITEFIKKQRDTEADLVIGYYKKRRVSKSKILTSKMWEMVVFLLFGLHVKDIDCGFKFISKKVVDALPKLESERGAFISSEFLIKAKKKGFKIVEIPVTHYPRLAGSGTGRNFNVIIKSFSDLFKLWLKLN</sequence>
<protein>
    <submittedName>
        <fullName evidence="9">Glycosyltransferase</fullName>
    </submittedName>
</protein>
<accession>A0A0G0K3F3</accession>
<evidence type="ECO:0000256" key="5">
    <source>
        <dbReference type="ARBA" id="ARBA00022985"/>
    </source>
</evidence>
<proteinExistence type="predicted"/>
<dbReference type="EMBL" id="LBUZ01000037">
    <property type="protein sequence ID" value="KKQ74243.1"/>
    <property type="molecule type" value="Genomic_DNA"/>
</dbReference>
<evidence type="ECO:0000256" key="2">
    <source>
        <dbReference type="ARBA" id="ARBA00022676"/>
    </source>
</evidence>
<keyword evidence="4" id="KW-0812">Transmembrane</keyword>
<evidence type="ECO:0000313" key="9">
    <source>
        <dbReference type="EMBL" id="KKQ74243.1"/>
    </source>
</evidence>
<feature type="domain" description="Glycosyltransferase 2-like" evidence="8">
    <location>
        <begin position="9"/>
        <end position="166"/>
    </location>
</feature>
<dbReference type="SUPFAM" id="SSF53448">
    <property type="entry name" value="Nucleotide-diphospho-sugar transferases"/>
    <property type="match status" value="1"/>
</dbReference>
<comment type="caution">
    <text evidence="9">The sequence shown here is derived from an EMBL/GenBank/DDBJ whole genome shotgun (WGS) entry which is preliminary data.</text>
</comment>
<keyword evidence="5" id="KW-0448">Lipopolysaccharide biosynthesis</keyword>
<evidence type="ECO:0000256" key="1">
    <source>
        <dbReference type="ARBA" id="ARBA00022475"/>
    </source>
</evidence>
<reference evidence="9 10" key="1">
    <citation type="journal article" date="2015" name="Nature">
        <title>rRNA introns, odd ribosomes, and small enigmatic genomes across a large radiation of phyla.</title>
        <authorList>
            <person name="Brown C.T."/>
            <person name="Hug L.A."/>
            <person name="Thomas B.C."/>
            <person name="Sharon I."/>
            <person name="Castelle C.J."/>
            <person name="Singh A."/>
            <person name="Wilkins M.J."/>
            <person name="Williams K.H."/>
            <person name="Banfield J.F."/>
        </authorList>
    </citation>
    <scope>NUCLEOTIDE SEQUENCE [LARGE SCALE GENOMIC DNA]</scope>
</reference>
<organism evidence="9 10">
    <name type="scientific">Candidatus Woesebacteria bacterium GW2011_GWB1_38_5b</name>
    <dbReference type="NCBI Taxonomy" id="1618569"/>
    <lineage>
        <taxon>Bacteria</taxon>
        <taxon>Candidatus Woeseibacteriota</taxon>
    </lineage>
</organism>
<dbReference type="GO" id="GO:0009103">
    <property type="term" value="P:lipopolysaccharide biosynthetic process"/>
    <property type="evidence" value="ECO:0007669"/>
    <property type="project" value="UniProtKB-KW"/>
</dbReference>
<keyword evidence="7" id="KW-0472">Membrane</keyword>
<dbReference type="InterPro" id="IPR050256">
    <property type="entry name" value="Glycosyltransferase_2"/>
</dbReference>
<keyword evidence="1" id="KW-1003">Cell membrane</keyword>
<evidence type="ECO:0000259" key="8">
    <source>
        <dbReference type="Pfam" id="PF00535"/>
    </source>
</evidence>
<dbReference type="GO" id="GO:0005886">
    <property type="term" value="C:plasma membrane"/>
    <property type="evidence" value="ECO:0007669"/>
    <property type="project" value="TreeGrafter"/>
</dbReference>
<dbReference type="Proteomes" id="UP000034181">
    <property type="component" value="Unassembled WGS sequence"/>
</dbReference>
<dbReference type="InterPro" id="IPR001173">
    <property type="entry name" value="Glyco_trans_2-like"/>
</dbReference>
<keyword evidence="2" id="KW-0328">Glycosyltransferase</keyword>
<dbReference type="Pfam" id="PF00535">
    <property type="entry name" value="Glycos_transf_2"/>
    <property type="match status" value="1"/>
</dbReference>
<dbReference type="GO" id="GO:0099621">
    <property type="term" value="F:undecaprenyl-phosphate 4-deoxy-4-formamido-L-arabinose transferase activity"/>
    <property type="evidence" value="ECO:0007669"/>
    <property type="project" value="TreeGrafter"/>
</dbReference>
<evidence type="ECO:0000256" key="4">
    <source>
        <dbReference type="ARBA" id="ARBA00022692"/>
    </source>
</evidence>
<dbReference type="PANTHER" id="PTHR48090:SF3">
    <property type="entry name" value="UNDECAPRENYL-PHOSPHATE 4-DEOXY-4-FORMAMIDO-L-ARABINOSE TRANSFERASE"/>
    <property type="match status" value="1"/>
</dbReference>
<name>A0A0G0K3F3_9BACT</name>
<evidence type="ECO:0000313" key="10">
    <source>
        <dbReference type="Proteomes" id="UP000034181"/>
    </source>
</evidence>
<gene>
    <name evidence="9" type="ORF">US96_C0037G0008</name>
</gene>